<comment type="function">
    <text evidence="4">Formation of pseudouridine at positions 38, 39 and 40 in the anticodon stem and loop of transfer RNAs.</text>
</comment>
<comment type="catalytic activity">
    <reaction evidence="4 7">
        <text>uridine(38/39/40) in tRNA = pseudouridine(38/39/40) in tRNA</text>
        <dbReference type="Rhea" id="RHEA:22376"/>
        <dbReference type="Rhea" id="RHEA-COMP:10085"/>
        <dbReference type="Rhea" id="RHEA-COMP:10087"/>
        <dbReference type="ChEBI" id="CHEBI:65314"/>
        <dbReference type="ChEBI" id="CHEBI:65315"/>
        <dbReference type="EC" id="5.4.99.12"/>
    </reaction>
</comment>
<dbReference type="InterPro" id="IPR020097">
    <property type="entry name" value="PsdUridine_synth_TruA_a/b_dom"/>
</dbReference>
<feature type="active site" description="Nucleophile" evidence="4 5">
    <location>
        <position position="52"/>
    </location>
</feature>
<dbReference type="InterPro" id="IPR020095">
    <property type="entry name" value="PsdUridine_synth_TruA_C"/>
</dbReference>
<dbReference type="Proteomes" id="UP000238071">
    <property type="component" value="Unassembled WGS sequence"/>
</dbReference>
<feature type="binding site" evidence="4 6">
    <location>
        <position position="110"/>
    </location>
    <ligand>
        <name>substrate</name>
    </ligand>
</feature>
<keyword evidence="3 4" id="KW-0413">Isomerase</keyword>
<accession>A0A2S6H3N8</accession>
<dbReference type="PIRSF" id="PIRSF001430">
    <property type="entry name" value="tRNA_psdUrid_synth"/>
    <property type="match status" value="1"/>
</dbReference>
<feature type="domain" description="Pseudouridine synthase I TruA alpha/beta" evidence="8">
    <location>
        <begin position="9"/>
        <end position="103"/>
    </location>
</feature>
<keyword evidence="2 4" id="KW-0819">tRNA processing</keyword>
<dbReference type="RefSeq" id="WP_104423431.1">
    <property type="nucleotide sequence ID" value="NZ_PTIY01000005.1"/>
</dbReference>
<comment type="subunit">
    <text evidence="4">Homodimer.</text>
</comment>
<proteinExistence type="inferred from homology"/>
<dbReference type="EC" id="5.4.99.12" evidence="4"/>
<dbReference type="InterPro" id="IPR020103">
    <property type="entry name" value="PsdUridine_synth_cat_dom_sf"/>
</dbReference>
<comment type="similarity">
    <text evidence="1 4 7">Belongs to the tRNA pseudouridine synthase TruA family.</text>
</comment>
<dbReference type="OrthoDB" id="9811823at2"/>
<comment type="caution">
    <text evidence="9">The sequence shown here is derived from an EMBL/GenBank/DDBJ whole genome shotgun (WGS) entry which is preliminary data.</text>
</comment>
<dbReference type="GO" id="GO:0031119">
    <property type="term" value="P:tRNA pseudouridine synthesis"/>
    <property type="evidence" value="ECO:0007669"/>
    <property type="project" value="UniProtKB-UniRule"/>
</dbReference>
<sequence length="267" mass="30324">MTRIVLGIEYDGSGFSGWQWQTHQRSVQQVLEQALSRVANHPVTVQCAGRTDTGVHALEQVVHFDAKTERELHAWMLGGNSNLPDDVRITWVKQAIGDFHARYSAIARFYRYVILNRPIKSALLRNQVTWHHNPLDADKMHLAAQHLIGKHDFSSFRAQGCQSKSPCREMYFIDVYREDDKVIIDISANAFLHHMVRNIAGVLIDIGAGKQPLNWTQELLEIKSRKLGGVTAPPDGLYLGAVYYPDHYGIVKHPVFDKLPADARRHD</sequence>
<evidence type="ECO:0000256" key="4">
    <source>
        <dbReference type="HAMAP-Rule" id="MF_00171"/>
    </source>
</evidence>
<dbReference type="EMBL" id="PTIY01000005">
    <property type="protein sequence ID" value="PPK72051.1"/>
    <property type="molecule type" value="Genomic_DNA"/>
</dbReference>
<dbReference type="InterPro" id="IPR001406">
    <property type="entry name" value="PsdUridine_synth_TruA"/>
</dbReference>
<dbReference type="HAMAP" id="MF_00171">
    <property type="entry name" value="TruA"/>
    <property type="match status" value="1"/>
</dbReference>
<dbReference type="GO" id="GO:0003723">
    <property type="term" value="F:RNA binding"/>
    <property type="evidence" value="ECO:0007669"/>
    <property type="project" value="InterPro"/>
</dbReference>
<evidence type="ECO:0000256" key="7">
    <source>
        <dbReference type="RuleBase" id="RU003792"/>
    </source>
</evidence>
<dbReference type="AlphaFoldDB" id="A0A2S6H3N8"/>
<name>A0A2S6H3N8_9GAMM</name>
<evidence type="ECO:0000313" key="9">
    <source>
        <dbReference type="EMBL" id="PPK72051.1"/>
    </source>
</evidence>
<organism evidence="9 10">
    <name type="scientific">Methylobacter tundripaludum</name>
    <dbReference type="NCBI Taxonomy" id="173365"/>
    <lineage>
        <taxon>Bacteria</taxon>
        <taxon>Pseudomonadati</taxon>
        <taxon>Pseudomonadota</taxon>
        <taxon>Gammaproteobacteria</taxon>
        <taxon>Methylococcales</taxon>
        <taxon>Methylococcaceae</taxon>
        <taxon>Methylobacter</taxon>
    </lineage>
</organism>
<dbReference type="Pfam" id="PF01416">
    <property type="entry name" value="PseudoU_synth_1"/>
    <property type="match status" value="2"/>
</dbReference>
<dbReference type="CDD" id="cd02570">
    <property type="entry name" value="PseudoU_synth_EcTruA"/>
    <property type="match status" value="1"/>
</dbReference>
<dbReference type="PANTHER" id="PTHR11142">
    <property type="entry name" value="PSEUDOURIDYLATE SYNTHASE"/>
    <property type="match status" value="1"/>
</dbReference>
<evidence type="ECO:0000313" key="10">
    <source>
        <dbReference type="Proteomes" id="UP000238071"/>
    </source>
</evidence>
<dbReference type="FunFam" id="3.30.70.580:FF:000001">
    <property type="entry name" value="tRNA pseudouridine synthase A"/>
    <property type="match status" value="1"/>
</dbReference>
<gene>
    <name evidence="4" type="primary">truA</name>
    <name evidence="9" type="ORF">B0F88_105163</name>
</gene>
<evidence type="ECO:0000259" key="8">
    <source>
        <dbReference type="Pfam" id="PF01416"/>
    </source>
</evidence>
<dbReference type="Gene3D" id="3.30.70.660">
    <property type="entry name" value="Pseudouridine synthase I, catalytic domain, C-terminal subdomain"/>
    <property type="match status" value="1"/>
</dbReference>
<evidence type="ECO:0000256" key="5">
    <source>
        <dbReference type="PIRSR" id="PIRSR001430-1"/>
    </source>
</evidence>
<dbReference type="Gene3D" id="3.30.70.580">
    <property type="entry name" value="Pseudouridine synthase I, catalytic domain, N-terminal subdomain"/>
    <property type="match status" value="1"/>
</dbReference>
<dbReference type="SUPFAM" id="SSF55120">
    <property type="entry name" value="Pseudouridine synthase"/>
    <property type="match status" value="1"/>
</dbReference>
<feature type="domain" description="Pseudouridine synthase I TruA alpha/beta" evidence="8">
    <location>
        <begin position="143"/>
        <end position="245"/>
    </location>
</feature>
<evidence type="ECO:0000256" key="6">
    <source>
        <dbReference type="PIRSR" id="PIRSR001430-2"/>
    </source>
</evidence>
<evidence type="ECO:0000256" key="3">
    <source>
        <dbReference type="ARBA" id="ARBA00023235"/>
    </source>
</evidence>
<dbReference type="GO" id="GO:0160147">
    <property type="term" value="F:tRNA pseudouridine(38-40) synthase activity"/>
    <property type="evidence" value="ECO:0007669"/>
    <property type="project" value="UniProtKB-EC"/>
</dbReference>
<comment type="caution">
    <text evidence="4">Lacks conserved residue(s) required for the propagation of feature annotation.</text>
</comment>
<reference evidence="9 10" key="1">
    <citation type="submission" date="2018-02" db="EMBL/GenBank/DDBJ databases">
        <title>Subsurface microbial communities from deep shales in Ohio and West Virginia, USA.</title>
        <authorList>
            <person name="Wrighton K."/>
        </authorList>
    </citation>
    <scope>NUCLEOTIDE SEQUENCE [LARGE SCALE GENOMIC DNA]</scope>
    <source>
        <strain evidence="9 10">OWC-G53F</strain>
    </source>
</reference>
<evidence type="ECO:0000256" key="1">
    <source>
        <dbReference type="ARBA" id="ARBA00009375"/>
    </source>
</evidence>
<dbReference type="NCBIfam" id="TIGR00071">
    <property type="entry name" value="hisT_truA"/>
    <property type="match status" value="1"/>
</dbReference>
<dbReference type="PANTHER" id="PTHR11142:SF0">
    <property type="entry name" value="TRNA PSEUDOURIDINE SYNTHASE-LIKE 1"/>
    <property type="match status" value="1"/>
</dbReference>
<keyword evidence="10" id="KW-1185">Reference proteome</keyword>
<dbReference type="InterPro" id="IPR020094">
    <property type="entry name" value="TruA/RsuA/RluB/E/F_N"/>
</dbReference>
<protein>
    <recommendedName>
        <fullName evidence="4">tRNA pseudouridine synthase A</fullName>
        <ecNumber evidence="4">5.4.99.12</ecNumber>
    </recommendedName>
    <alternativeName>
        <fullName evidence="4">tRNA pseudouridine(38-40) synthase</fullName>
    </alternativeName>
    <alternativeName>
        <fullName evidence="4">tRNA pseudouridylate synthase I</fullName>
    </alternativeName>
    <alternativeName>
        <fullName evidence="4">tRNA-uridine isomerase I</fullName>
    </alternativeName>
</protein>
<evidence type="ECO:0000256" key="2">
    <source>
        <dbReference type="ARBA" id="ARBA00022694"/>
    </source>
</evidence>